<gene>
    <name evidence="9" type="ORF">FYJ76_09330</name>
</gene>
<dbReference type="GO" id="GO:0016746">
    <property type="term" value="F:acyltransferase activity"/>
    <property type="evidence" value="ECO:0007669"/>
    <property type="project" value="UniProtKB-KW"/>
</dbReference>
<comment type="subcellular location">
    <subcellularLocation>
        <location evidence="1">Cell membrane</location>
        <topology evidence="1">Multi-pass membrane protein</topology>
    </subcellularLocation>
</comment>
<evidence type="ECO:0000256" key="6">
    <source>
        <dbReference type="ARBA" id="ARBA00023136"/>
    </source>
</evidence>
<dbReference type="InterPro" id="IPR028362">
    <property type="entry name" value="AlgI"/>
</dbReference>
<evidence type="ECO:0000256" key="8">
    <source>
        <dbReference type="SAM" id="Phobius"/>
    </source>
</evidence>
<name>A0A6I2UB67_9FIRM</name>
<dbReference type="PIRSF" id="PIRSF500217">
    <property type="entry name" value="AlgI"/>
    <property type="match status" value="1"/>
</dbReference>
<keyword evidence="3 7" id="KW-1003">Cell membrane</keyword>
<feature type="transmembrane region" description="Helical" evidence="8">
    <location>
        <begin position="357"/>
        <end position="374"/>
    </location>
</feature>
<feature type="transmembrane region" description="Helical" evidence="8">
    <location>
        <begin position="73"/>
        <end position="91"/>
    </location>
</feature>
<feature type="transmembrane region" description="Helical" evidence="8">
    <location>
        <begin position="318"/>
        <end position="336"/>
    </location>
</feature>
<proteinExistence type="inferred from homology"/>
<dbReference type="InterPro" id="IPR024194">
    <property type="entry name" value="Ac/AlaTfrase_AlgI/DltB"/>
</dbReference>
<dbReference type="InterPro" id="IPR004299">
    <property type="entry name" value="MBOAT_fam"/>
</dbReference>
<feature type="transmembrane region" description="Helical" evidence="8">
    <location>
        <begin position="403"/>
        <end position="425"/>
    </location>
</feature>
<dbReference type="PIRSF" id="PIRSF016636">
    <property type="entry name" value="AlgI_DltB"/>
    <property type="match status" value="1"/>
</dbReference>
<dbReference type="GO" id="GO:0042121">
    <property type="term" value="P:alginic acid biosynthetic process"/>
    <property type="evidence" value="ECO:0007669"/>
    <property type="project" value="InterPro"/>
</dbReference>
<dbReference type="EMBL" id="VUNJ01000008">
    <property type="protein sequence ID" value="MST92135.1"/>
    <property type="molecule type" value="Genomic_DNA"/>
</dbReference>
<keyword evidence="6 7" id="KW-0472">Membrane</keyword>
<evidence type="ECO:0000256" key="3">
    <source>
        <dbReference type="ARBA" id="ARBA00022475"/>
    </source>
</evidence>
<evidence type="ECO:0000256" key="1">
    <source>
        <dbReference type="ARBA" id="ARBA00004651"/>
    </source>
</evidence>
<dbReference type="InterPro" id="IPR051085">
    <property type="entry name" value="MB_O-acyltransferase"/>
</dbReference>
<evidence type="ECO:0000313" key="10">
    <source>
        <dbReference type="Proteomes" id="UP000431913"/>
    </source>
</evidence>
<comment type="caution">
    <text evidence="9">The sequence shown here is derived from an EMBL/GenBank/DDBJ whole genome shotgun (WGS) entry which is preliminary data.</text>
</comment>
<comment type="similarity">
    <text evidence="2 7">Belongs to the membrane-bound acyltransferase family.</text>
</comment>
<feature type="transmembrane region" description="Helical" evidence="8">
    <location>
        <begin position="37"/>
        <end position="61"/>
    </location>
</feature>
<dbReference type="GO" id="GO:0005886">
    <property type="term" value="C:plasma membrane"/>
    <property type="evidence" value="ECO:0007669"/>
    <property type="project" value="UniProtKB-SubCell"/>
</dbReference>
<dbReference type="PANTHER" id="PTHR13285:SF18">
    <property type="entry name" value="PROTEIN-CYSTEINE N-PALMITOYLTRANSFERASE RASP"/>
    <property type="match status" value="1"/>
</dbReference>
<organism evidence="9 10">
    <name type="scientific">Ruthenibacterium lactatiformans</name>
    <dbReference type="NCBI Taxonomy" id="1550024"/>
    <lineage>
        <taxon>Bacteria</taxon>
        <taxon>Bacillati</taxon>
        <taxon>Bacillota</taxon>
        <taxon>Clostridia</taxon>
        <taxon>Eubacteriales</taxon>
        <taxon>Oscillospiraceae</taxon>
        <taxon>Ruthenibacterium</taxon>
    </lineage>
</organism>
<accession>A0A6I2UB67</accession>
<protein>
    <submittedName>
        <fullName evidence="9">MBOAT family protein</fullName>
    </submittedName>
</protein>
<keyword evidence="7" id="KW-0808">Transferase</keyword>
<evidence type="ECO:0000313" key="9">
    <source>
        <dbReference type="EMBL" id="MST92135.1"/>
    </source>
</evidence>
<feature type="transmembrane region" description="Helical" evidence="8">
    <location>
        <begin position="103"/>
        <end position="125"/>
    </location>
</feature>
<dbReference type="RefSeq" id="WP_154522677.1">
    <property type="nucleotide sequence ID" value="NZ_VUNJ01000008.1"/>
</dbReference>
<evidence type="ECO:0000256" key="4">
    <source>
        <dbReference type="ARBA" id="ARBA00022692"/>
    </source>
</evidence>
<keyword evidence="4 8" id="KW-0812">Transmembrane</keyword>
<sequence>MQFTSLAYLGFFAAVFAVHWAVPQKARWAVCLAASAGFYALLGAPMLAVLALCIAISYLGGLWLQRRRGRRPALALAAAAALAPLLFFKYFNTLLGAYVPESVRAFSLLTPVGISFFTFKAVAYLAEVYKGALPPCRHFGRYALYVSFFPEVSMGPIQRPGDLMAQIGTPRAFDAGRAVRGAQLMLWGYFEKLVVADNLAPYVSAGLDAPDLVMGLSVFLASVLYAVQLYADFAGYSHIAIGCMQLLGFDVPENFRAPYFSTSVKEFWNRWHISLSSWLRDYVYIPLGGSRCSTARCCVNLLITFLVSGLWHGTGLQFAVWGLLHGAYLAVGRLTVPARARLWRASHIPEQSAPARGLKILVTFVLVWFGWVFFRAPTLSGALHLFARMPDSFSLAPPALKNALAMLGFNSGMLIRVGFACALLCAVDFAARRTGFSAWLAGRRKWFQAALCYVLVLAILFLAPIGASPTPIYFQF</sequence>
<keyword evidence="7" id="KW-0012">Acyltransferase</keyword>
<evidence type="ECO:0000256" key="5">
    <source>
        <dbReference type="ARBA" id="ARBA00022989"/>
    </source>
</evidence>
<evidence type="ECO:0000256" key="7">
    <source>
        <dbReference type="PIRNR" id="PIRNR016636"/>
    </source>
</evidence>
<reference evidence="9 10" key="1">
    <citation type="submission" date="2019-08" db="EMBL/GenBank/DDBJ databases">
        <title>In-depth cultivation of the pig gut microbiome towards novel bacterial diversity and tailored functional studies.</title>
        <authorList>
            <person name="Wylensek D."/>
            <person name="Hitch T.C.A."/>
            <person name="Clavel T."/>
        </authorList>
    </citation>
    <scope>NUCLEOTIDE SEQUENCE [LARGE SCALE GENOMIC DNA]</scope>
    <source>
        <strain evidence="9 10">WCA3-601-WT-6J</strain>
    </source>
</reference>
<feature type="transmembrane region" description="Helical" evidence="8">
    <location>
        <begin position="446"/>
        <end position="467"/>
    </location>
</feature>
<dbReference type="Pfam" id="PF03062">
    <property type="entry name" value="MBOAT"/>
    <property type="match status" value="1"/>
</dbReference>
<evidence type="ECO:0000256" key="2">
    <source>
        <dbReference type="ARBA" id="ARBA00010323"/>
    </source>
</evidence>
<dbReference type="AlphaFoldDB" id="A0A6I2UB67"/>
<dbReference type="Proteomes" id="UP000431913">
    <property type="component" value="Unassembled WGS sequence"/>
</dbReference>
<dbReference type="PANTHER" id="PTHR13285">
    <property type="entry name" value="ACYLTRANSFERASE"/>
    <property type="match status" value="1"/>
</dbReference>
<keyword evidence="5 8" id="KW-1133">Transmembrane helix</keyword>